<dbReference type="InterPro" id="IPR036420">
    <property type="entry name" value="BRCT_dom_sf"/>
</dbReference>
<evidence type="ECO:0000256" key="1">
    <source>
        <dbReference type="SAM" id="MobiDB-lite"/>
    </source>
</evidence>
<evidence type="ECO:0000313" key="3">
    <source>
        <dbReference type="EMBL" id="AFK42608.1"/>
    </source>
</evidence>
<dbReference type="PANTHER" id="PTHR47776:SF2">
    <property type="entry name" value="RING-TYPE E3 UBIQUITIN TRANSFERASE BRCA1"/>
    <property type="match status" value="1"/>
</dbReference>
<organism evidence="3">
    <name type="scientific">Lotus japonicus</name>
    <name type="common">Lotus corniculatus var. japonicus</name>
    <dbReference type="NCBI Taxonomy" id="34305"/>
    <lineage>
        <taxon>Eukaryota</taxon>
        <taxon>Viridiplantae</taxon>
        <taxon>Streptophyta</taxon>
        <taxon>Embryophyta</taxon>
        <taxon>Tracheophyta</taxon>
        <taxon>Spermatophyta</taxon>
        <taxon>Magnoliopsida</taxon>
        <taxon>eudicotyledons</taxon>
        <taxon>Gunneridae</taxon>
        <taxon>Pentapetalae</taxon>
        <taxon>rosids</taxon>
        <taxon>fabids</taxon>
        <taxon>Fabales</taxon>
        <taxon>Fabaceae</taxon>
        <taxon>Papilionoideae</taxon>
        <taxon>50 kb inversion clade</taxon>
        <taxon>NPAAA clade</taxon>
        <taxon>Hologalegina</taxon>
        <taxon>robinioid clade</taxon>
        <taxon>Loteae</taxon>
        <taxon>Lotus</taxon>
    </lineage>
</organism>
<dbReference type="Gene3D" id="3.40.50.10190">
    <property type="entry name" value="BRCT domain"/>
    <property type="match status" value="1"/>
</dbReference>
<name>I3SQR6_LOTJA</name>
<dbReference type="SUPFAM" id="SSF52113">
    <property type="entry name" value="BRCT domain"/>
    <property type="match status" value="1"/>
</dbReference>
<accession>I3SQR6</accession>
<proteinExistence type="evidence at transcript level"/>
<evidence type="ECO:0000259" key="2">
    <source>
        <dbReference type="PROSITE" id="PS50172"/>
    </source>
</evidence>
<reference evidence="3" key="1">
    <citation type="submission" date="2012-05" db="EMBL/GenBank/DDBJ databases">
        <authorList>
            <person name="Krishnakumar V."/>
            <person name="Cheung F."/>
            <person name="Xiao Y."/>
            <person name="Chan A."/>
            <person name="Moskal W.A."/>
            <person name="Town C.D."/>
        </authorList>
    </citation>
    <scope>NUCLEOTIDE SEQUENCE</scope>
</reference>
<dbReference type="EMBL" id="BT142814">
    <property type="protein sequence ID" value="AFK42608.1"/>
    <property type="molecule type" value="mRNA"/>
</dbReference>
<sequence>MDEEVGQPLRLPDYVGPIQDMGKVLVTVTGYHGLERFNLIKLIAYAGSSYSGRMAEFINHLVCFKFEGRKYEIARRLKIPIVNHRWIEDCLRERTRLPVDSYMLQSGHEVGPLSLRVPETFGPKQWLIQSTNLNSEPFGPVLEDSEILLIYEHQERPGKGKRTICSDSGVSIAAGKSCKERRTDTPNTKDGAISCLSGGVTIDYLPDNSSSGPDDGIFNKKRSTTGGSDENELIKSTTLFVEDTPVVPQTSIDRSSRAEKSKDCDQKIEHAATTDQKLCSLTIPCYNLASGTLVPMDQELPDSNPIVREHSGIHHHHHENQLRELAH</sequence>
<dbReference type="InterPro" id="IPR001357">
    <property type="entry name" value="BRCT_dom"/>
</dbReference>
<dbReference type="Pfam" id="PF12738">
    <property type="entry name" value="PTCB-BRCT"/>
    <property type="match status" value="1"/>
</dbReference>
<dbReference type="PANTHER" id="PTHR47776">
    <property type="entry name" value="F5A8.9 PROTEIN"/>
    <property type="match status" value="1"/>
</dbReference>
<feature type="domain" description="BRCT" evidence="2">
    <location>
        <begin position="26"/>
        <end position="104"/>
    </location>
</feature>
<dbReference type="SMART" id="SM00292">
    <property type="entry name" value="BRCT"/>
    <property type="match status" value="1"/>
</dbReference>
<dbReference type="AlphaFoldDB" id="I3SQR6"/>
<protein>
    <recommendedName>
        <fullName evidence="2">BRCT domain-containing protein</fullName>
    </recommendedName>
</protein>
<feature type="region of interest" description="Disordered" evidence="1">
    <location>
        <begin position="206"/>
        <end position="230"/>
    </location>
</feature>
<dbReference type="PROSITE" id="PS50172">
    <property type="entry name" value="BRCT"/>
    <property type="match status" value="1"/>
</dbReference>